<dbReference type="GO" id="GO:0008483">
    <property type="term" value="F:transaminase activity"/>
    <property type="evidence" value="ECO:0007669"/>
    <property type="project" value="TreeGrafter"/>
</dbReference>
<dbReference type="PANTHER" id="PTHR43795:SF15">
    <property type="entry name" value="TRYPTOPHAN AMINOTRANSFERASE-RELATED PROTEIN 1"/>
    <property type="match status" value="1"/>
</dbReference>
<dbReference type="EMBL" id="JAXIOK010000008">
    <property type="protein sequence ID" value="KAK4763935.1"/>
    <property type="molecule type" value="Genomic_DNA"/>
</dbReference>
<evidence type="ECO:0000313" key="4">
    <source>
        <dbReference type="EMBL" id="KAK4763935.1"/>
    </source>
</evidence>
<dbReference type="InterPro" id="IPR050478">
    <property type="entry name" value="Ethylene_sulfur-biosynth"/>
</dbReference>
<dbReference type="PANTHER" id="PTHR43795">
    <property type="entry name" value="BIFUNCTIONAL ASPARTATE AMINOTRANSFERASE AND GLUTAMATE/ASPARTATE-PREPHENATE AMINOTRANSFERASE-RELATED"/>
    <property type="match status" value="1"/>
</dbReference>
<keyword evidence="2" id="KW-0663">Pyridoxal phosphate</keyword>
<dbReference type="InterPro" id="IPR015424">
    <property type="entry name" value="PyrdxlP-dep_Trfase"/>
</dbReference>
<dbReference type="Gene3D" id="3.90.1150.10">
    <property type="entry name" value="Aspartate Aminotransferase, domain 1"/>
    <property type="match status" value="1"/>
</dbReference>
<comment type="similarity">
    <text evidence="1">Belongs to the alliinase family.</text>
</comment>
<evidence type="ECO:0000256" key="2">
    <source>
        <dbReference type="ARBA" id="ARBA00022898"/>
    </source>
</evidence>
<name>A0AAN7KAZ2_9MYRT</name>
<evidence type="ECO:0000313" key="5">
    <source>
        <dbReference type="Proteomes" id="UP001345219"/>
    </source>
</evidence>
<dbReference type="InterPro" id="IPR006948">
    <property type="entry name" value="Alliinase_C"/>
</dbReference>
<evidence type="ECO:0000256" key="1">
    <source>
        <dbReference type="ARBA" id="ARBA00006312"/>
    </source>
</evidence>
<proteinExistence type="inferred from homology"/>
<comment type="caution">
    <text evidence="4">The sequence shown here is derived from an EMBL/GenBank/DDBJ whole genome shotgun (WGS) entry which is preliminary data.</text>
</comment>
<sequence>MGNGSTQLAQAALYALSSDSPQPLSVVCAVPYYSGYPDLANLMRWYKWEGDANTFDKDTPFVEIVTSPNNPDGFFRVPVVKPRPDGHVVYDMAYYWPQYTAITHQADHDIMLFTFSKATGHGGSRIGWAVVKDKETALKMAKFIDVTTLGVSREAQVRASKILGAISDVYEGPEALPESDRFFEYFRRVLNERMDKLRESLRVNEFFSLPEYPIKHCLFTKGLTRISPGFAFLKCEDGKVKDACGLLRSHNIIGRGGPMFGMNDSFVRVSLLSREDTFNCLLERLSAIGAGGDVAVQINPS</sequence>
<reference evidence="4 5" key="1">
    <citation type="journal article" date="2023" name="Hortic Res">
        <title>Pangenome of water caltrop reveals structural variations and asymmetric subgenome divergence after allopolyploidization.</title>
        <authorList>
            <person name="Zhang X."/>
            <person name="Chen Y."/>
            <person name="Wang L."/>
            <person name="Yuan Y."/>
            <person name="Fang M."/>
            <person name="Shi L."/>
            <person name="Lu R."/>
            <person name="Comes H.P."/>
            <person name="Ma Y."/>
            <person name="Chen Y."/>
            <person name="Huang G."/>
            <person name="Zhou Y."/>
            <person name="Zheng Z."/>
            <person name="Qiu Y."/>
        </authorList>
    </citation>
    <scope>NUCLEOTIDE SEQUENCE [LARGE SCALE GENOMIC DNA]</scope>
    <source>
        <tissue evidence="4">Roots</tissue>
    </source>
</reference>
<dbReference type="CDD" id="cd00609">
    <property type="entry name" value="AAT_like"/>
    <property type="match status" value="1"/>
</dbReference>
<dbReference type="SUPFAM" id="SSF53383">
    <property type="entry name" value="PLP-dependent transferases"/>
    <property type="match status" value="1"/>
</dbReference>
<gene>
    <name evidence="4" type="ORF">SAY87_013373</name>
</gene>
<dbReference type="GO" id="GO:0006520">
    <property type="term" value="P:amino acid metabolic process"/>
    <property type="evidence" value="ECO:0007669"/>
    <property type="project" value="TreeGrafter"/>
</dbReference>
<organism evidence="4 5">
    <name type="scientific">Trapa incisa</name>
    <dbReference type="NCBI Taxonomy" id="236973"/>
    <lineage>
        <taxon>Eukaryota</taxon>
        <taxon>Viridiplantae</taxon>
        <taxon>Streptophyta</taxon>
        <taxon>Embryophyta</taxon>
        <taxon>Tracheophyta</taxon>
        <taxon>Spermatophyta</taxon>
        <taxon>Magnoliopsida</taxon>
        <taxon>eudicotyledons</taxon>
        <taxon>Gunneridae</taxon>
        <taxon>Pentapetalae</taxon>
        <taxon>rosids</taxon>
        <taxon>malvids</taxon>
        <taxon>Myrtales</taxon>
        <taxon>Lythraceae</taxon>
        <taxon>Trapa</taxon>
    </lineage>
</organism>
<dbReference type="Gene3D" id="3.40.640.10">
    <property type="entry name" value="Type I PLP-dependent aspartate aminotransferase-like (Major domain)"/>
    <property type="match status" value="1"/>
</dbReference>
<dbReference type="InterPro" id="IPR015422">
    <property type="entry name" value="PyrdxlP-dep_Trfase_small"/>
</dbReference>
<dbReference type="AlphaFoldDB" id="A0AAN7KAZ2"/>
<accession>A0AAN7KAZ2</accession>
<feature type="domain" description="Alliinase C-terminal" evidence="3">
    <location>
        <begin position="1"/>
        <end position="287"/>
    </location>
</feature>
<dbReference type="Proteomes" id="UP001345219">
    <property type="component" value="Chromosome 11"/>
</dbReference>
<dbReference type="Pfam" id="PF04864">
    <property type="entry name" value="Alliinase_C"/>
    <property type="match status" value="1"/>
</dbReference>
<evidence type="ECO:0000259" key="3">
    <source>
        <dbReference type="Pfam" id="PF04864"/>
    </source>
</evidence>
<protein>
    <recommendedName>
        <fullName evidence="3">Alliinase C-terminal domain-containing protein</fullName>
    </recommendedName>
</protein>
<dbReference type="InterPro" id="IPR015421">
    <property type="entry name" value="PyrdxlP-dep_Trfase_major"/>
</dbReference>
<keyword evidence="5" id="KW-1185">Reference proteome</keyword>
<dbReference type="GO" id="GO:0016846">
    <property type="term" value="F:carbon-sulfur lyase activity"/>
    <property type="evidence" value="ECO:0007669"/>
    <property type="project" value="InterPro"/>
</dbReference>